<protein>
    <submittedName>
        <fullName evidence="1">Uncharacterized protein</fullName>
    </submittedName>
</protein>
<dbReference type="EMBL" id="LR134405">
    <property type="protein sequence ID" value="VEH65379.1"/>
    <property type="molecule type" value="Genomic_DNA"/>
</dbReference>
<dbReference type="Proteomes" id="UP000278733">
    <property type="component" value="Chromosome"/>
</dbReference>
<dbReference type="AlphaFoldDB" id="A0A3S4TTB2"/>
<sequence length="104" mass="12551">MVVGQSITYQEVVSQKDWDRYQEIRTELDKDWDWDKEETIKERNQLSDELVLLKRGADWIEEGYRRHLSVDIPYRSDGRLHKEDNPFYNGTLKNEKVKTHLVVK</sequence>
<gene>
    <name evidence="1" type="ORF">NCTC8284_00515</name>
</gene>
<reference evidence="1 2" key="1">
    <citation type="submission" date="2018-12" db="EMBL/GenBank/DDBJ databases">
        <authorList>
            <consortium name="Pathogen Informatics"/>
        </authorList>
    </citation>
    <scope>NUCLEOTIDE SEQUENCE [LARGE SCALE GENOMIC DNA]</scope>
    <source>
        <strain evidence="1 2">NCTC8284</strain>
    </source>
</reference>
<name>A0A3S4TTB2_9PAST</name>
<organism evidence="1 2">
    <name type="scientific">Rodentibacter pneumotropicus</name>
    <dbReference type="NCBI Taxonomy" id="758"/>
    <lineage>
        <taxon>Bacteria</taxon>
        <taxon>Pseudomonadati</taxon>
        <taxon>Pseudomonadota</taxon>
        <taxon>Gammaproteobacteria</taxon>
        <taxon>Pasteurellales</taxon>
        <taxon>Pasteurellaceae</taxon>
        <taxon>Rodentibacter</taxon>
    </lineage>
</organism>
<proteinExistence type="predicted"/>
<evidence type="ECO:0000313" key="2">
    <source>
        <dbReference type="Proteomes" id="UP000278733"/>
    </source>
</evidence>
<dbReference type="KEGG" id="rpne:NCTC8284_00515"/>
<accession>A0A3S4TTB2</accession>
<evidence type="ECO:0000313" key="1">
    <source>
        <dbReference type="EMBL" id="VEH65379.1"/>
    </source>
</evidence>